<dbReference type="OrthoDB" id="4838874at2759"/>
<evidence type="ECO:0000256" key="1">
    <source>
        <dbReference type="SAM" id="MobiDB-lite"/>
    </source>
</evidence>
<evidence type="ECO:0000313" key="3">
    <source>
        <dbReference type="EMBL" id="EXF84135.1"/>
    </source>
</evidence>
<evidence type="ECO:0000313" key="4">
    <source>
        <dbReference type="Proteomes" id="UP000020467"/>
    </source>
</evidence>
<dbReference type="PANTHER" id="PTHR33112:SF16">
    <property type="entry name" value="HETEROKARYON INCOMPATIBILITY DOMAIN-CONTAINING PROTEIN"/>
    <property type="match status" value="1"/>
</dbReference>
<reference evidence="3 4" key="1">
    <citation type="submission" date="2014-02" db="EMBL/GenBank/DDBJ databases">
        <title>The genome sequence of Colletotrichum fioriniae PJ7.</title>
        <authorList>
            <person name="Baroncelli R."/>
            <person name="Thon M.R."/>
        </authorList>
    </citation>
    <scope>NUCLEOTIDE SEQUENCE [LARGE SCALE GENOMIC DNA]</scope>
    <source>
        <strain evidence="3 4">PJ7</strain>
    </source>
</reference>
<comment type="caution">
    <text evidence="3">The sequence shown here is derived from an EMBL/GenBank/DDBJ whole genome shotgun (WGS) entry which is preliminary data.</text>
</comment>
<feature type="region of interest" description="Disordered" evidence="1">
    <location>
        <begin position="68"/>
        <end position="159"/>
    </location>
</feature>
<name>A0A010R5Z6_9PEZI</name>
<feature type="domain" description="Heterokaryon incompatibility" evidence="2">
    <location>
        <begin position="202"/>
        <end position="358"/>
    </location>
</feature>
<protein>
    <recommendedName>
        <fullName evidence="2">Heterokaryon incompatibility domain-containing protein</fullName>
    </recommendedName>
</protein>
<dbReference type="AlphaFoldDB" id="A0A010R5Z6"/>
<feature type="region of interest" description="Disordered" evidence="1">
    <location>
        <begin position="931"/>
        <end position="961"/>
    </location>
</feature>
<dbReference type="EMBL" id="JARH01000201">
    <property type="protein sequence ID" value="EXF84135.1"/>
    <property type="molecule type" value="Genomic_DNA"/>
</dbReference>
<evidence type="ECO:0000259" key="2">
    <source>
        <dbReference type="Pfam" id="PF06985"/>
    </source>
</evidence>
<dbReference type="PANTHER" id="PTHR33112">
    <property type="entry name" value="DOMAIN PROTEIN, PUTATIVE-RELATED"/>
    <property type="match status" value="1"/>
</dbReference>
<dbReference type="eggNOG" id="ENOG502SM2V">
    <property type="taxonomic scope" value="Eukaryota"/>
</dbReference>
<accession>A0A010R5Z6</accession>
<organism evidence="3 4">
    <name type="scientific">Colletotrichum fioriniae PJ7</name>
    <dbReference type="NCBI Taxonomy" id="1445577"/>
    <lineage>
        <taxon>Eukaryota</taxon>
        <taxon>Fungi</taxon>
        <taxon>Dikarya</taxon>
        <taxon>Ascomycota</taxon>
        <taxon>Pezizomycotina</taxon>
        <taxon>Sordariomycetes</taxon>
        <taxon>Hypocreomycetidae</taxon>
        <taxon>Glomerellales</taxon>
        <taxon>Glomerellaceae</taxon>
        <taxon>Colletotrichum</taxon>
        <taxon>Colletotrichum acutatum species complex</taxon>
    </lineage>
</organism>
<dbReference type="Proteomes" id="UP000020467">
    <property type="component" value="Unassembled WGS sequence"/>
</dbReference>
<proteinExistence type="predicted"/>
<keyword evidence="4" id="KW-1185">Reference proteome</keyword>
<dbReference type="InterPro" id="IPR010730">
    <property type="entry name" value="HET"/>
</dbReference>
<feature type="compositionally biased region" description="Polar residues" evidence="1">
    <location>
        <begin position="71"/>
        <end position="84"/>
    </location>
</feature>
<gene>
    <name evidence="3" type="ORF">CFIO01_05638</name>
</gene>
<dbReference type="KEGG" id="cfj:CFIO01_05638"/>
<dbReference type="Pfam" id="PF06985">
    <property type="entry name" value="HET"/>
    <property type="match status" value="1"/>
</dbReference>
<sequence length="995" mass="111349">MSTSAGPACISKAVGDEMGMDYDLDGSFPPLGPEAFEQIKELYKLNMYRGRCETWAFRDIRFLVYDDSDEVQQPQESPSTSIGNPETYDSDDEDSKLKHAMKLSLEDAGTGHEQLDTEPTLLSDSKRALKRPATEAGPSKAAKQRYLGQQPESSDGKQAPCEVCSLLPEFPHDQKPRKLRLLRFRDLLDPKKQPPPRLCSHYVSLSYCWPSRPKDSKGKYISVEGTYEIRELDGSIRRNRALDKVLDRAVDFVQTCGLRMIWIDQECLPQTDEDDREIGLQAMDIVYNRAIITAGLHSTAMTSLNQIGAIEALAQVFRPKTRASLHDVFLTAVIPPVLDFLNSVTKEKWYQRAWIAQESISASGKLCLVFPLAPGVSLTGSREQKHRFISSFCVPAHSLDNSKRQLPATQWSITERDLENLVEGIGKLYHGVLNQSIADSPVLLTLKPYVVSILRAVTALRPVTPNRKFIPHMIGGASYGRRRKTNAAGAFTIFRTRLCSRPHDRIAIMANMCGYDIRLDTRAVKARGGSLRIALLALAIMNGDLSLFVPELYRSLPEYGSKGKVPLPCLADPGPTLLQPFNTSAHRICYEFAEHGGLVRFKPTAHLRAHDMRRPGLNFPSYIWKVENELDLTILKYQWSENWHRLKISGNDEETMEPELQLDTGADSDSQEVSNDVCLSPNIVERNKETQLQLARIIFGILKYLYDLSMAENSMAAGVADSIWQSIREGDVHNPSLPDKVGPDLFQHPLVATTPFNALHLSPSPDGRSYNQLWFVERIMTDGTLWVGRYIRVDNPMDTRPTVKAPQTSDEDVSRRSSLMNSISGRQLVFGMIATAMNVVSQNSAENDESTSNGKLPSGMMRNQATNLAYLLTANPWSPEAETNRAEKLVSVFDVDKPCLVATAYDADWEFLPRPGIRSLSTCWVVEQIAEEKPDGEDDSGWTDKDTAGQADSRNLDVGSTVREGNRGTHLYRVIAKVKGLWEIMEPPEKAHYFV</sequence>
<dbReference type="HOGENOM" id="CLU_012571_0_0_1"/>